<comment type="caution">
    <text evidence="2">The sequence shown here is derived from an EMBL/GenBank/DDBJ whole genome shotgun (WGS) entry which is preliminary data.</text>
</comment>
<evidence type="ECO:0000256" key="1">
    <source>
        <dbReference type="SAM" id="MobiDB-lite"/>
    </source>
</evidence>
<reference evidence="2" key="2">
    <citation type="submission" date="2021-01" db="EMBL/GenBank/DDBJ databases">
        <authorList>
            <person name="Schikora-Tamarit M.A."/>
        </authorList>
    </citation>
    <scope>NUCLEOTIDE SEQUENCE</scope>
    <source>
        <strain evidence="2">CBS6341</strain>
    </source>
</reference>
<proteinExistence type="predicted"/>
<organism evidence="2 3">
    <name type="scientific">Wickerhamomyces mucosus</name>
    <dbReference type="NCBI Taxonomy" id="1378264"/>
    <lineage>
        <taxon>Eukaryota</taxon>
        <taxon>Fungi</taxon>
        <taxon>Dikarya</taxon>
        <taxon>Ascomycota</taxon>
        <taxon>Saccharomycotina</taxon>
        <taxon>Saccharomycetes</taxon>
        <taxon>Phaffomycetales</taxon>
        <taxon>Wickerhamomycetaceae</taxon>
        <taxon>Wickerhamomyces</taxon>
    </lineage>
</organism>
<dbReference type="Proteomes" id="UP000769528">
    <property type="component" value="Unassembled WGS sequence"/>
</dbReference>
<reference evidence="2" key="1">
    <citation type="journal article" date="2021" name="Open Biol.">
        <title>Shared evolutionary footprints suggest mitochondrial oxidative damage underlies multiple complex I losses in fungi.</title>
        <authorList>
            <person name="Schikora-Tamarit M.A."/>
            <person name="Marcet-Houben M."/>
            <person name="Nosek J."/>
            <person name="Gabaldon T."/>
        </authorList>
    </citation>
    <scope>NUCLEOTIDE SEQUENCE</scope>
    <source>
        <strain evidence="2">CBS6341</strain>
    </source>
</reference>
<dbReference type="EMBL" id="JAEUBF010000734">
    <property type="protein sequence ID" value="KAH3675668.1"/>
    <property type="molecule type" value="Genomic_DNA"/>
</dbReference>
<feature type="compositionally biased region" description="Basic and acidic residues" evidence="1">
    <location>
        <begin position="29"/>
        <end position="48"/>
    </location>
</feature>
<accession>A0A9P8PP21</accession>
<protein>
    <submittedName>
        <fullName evidence="2">Uncharacterized protein</fullName>
    </submittedName>
</protein>
<sequence>MTYSVSEPIVTSSRAVAAEVESTPLAARYDNELPKHDDQVPEPAEPPRLEVEVEVAEADDSVEEDDFVVEEEVEVEVEVDELVVKVVVDEVSLVELLSITCAALTKEAVCTDCDVVEVVLAEFVIN</sequence>
<keyword evidence="3" id="KW-1185">Reference proteome</keyword>
<name>A0A9P8PP21_9ASCO</name>
<evidence type="ECO:0000313" key="2">
    <source>
        <dbReference type="EMBL" id="KAH3675668.1"/>
    </source>
</evidence>
<evidence type="ECO:0000313" key="3">
    <source>
        <dbReference type="Proteomes" id="UP000769528"/>
    </source>
</evidence>
<dbReference type="AlphaFoldDB" id="A0A9P8PP21"/>
<feature type="region of interest" description="Disordered" evidence="1">
    <location>
        <begin position="27"/>
        <end position="48"/>
    </location>
</feature>
<gene>
    <name evidence="2" type="ORF">WICMUC_002585</name>
</gene>